<dbReference type="Proteomes" id="UP000183894">
    <property type="component" value="Unassembled WGS sequence"/>
</dbReference>
<reference evidence="2 3" key="1">
    <citation type="submission" date="2016-10" db="EMBL/GenBank/DDBJ databases">
        <authorList>
            <person name="de Groot N.N."/>
        </authorList>
    </citation>
    <scope>NUCLEOTIDE SEQUENCE [LARGE SCALE GENOMIC DNA]</scope>
    <source>
        <strain evidence="2 3">CDM_5</strain>
    </source>
</reference>
<protein>
    <submittedName>
        <fullName evidence="2">Uncharacterized protein</fullName>
    </submittedName>
</protein>
<dbReference type="AlphaFoldDB" id="A0A1H7KVB7"/>
<evidence type="ECO:0000313" key="2">
    <source>
        <dbReference type="EMBL" id="SEK90803.1"/>
    </source>
</evidence>
<dbReference type="InterPro" id="IPR055810">
    <property type="entry name" value="DUF7386"/>
</dbReference>
<gene>
    <name evidence="2" type="ORF">SAMN04488691_102129</name>
</gene>
<proteinExistence type="predicted"/>
<accession>A0A1H7KVB7</accession>
<dbReference type="EMBL" id="FOAD01000002">
    <property type="protein sequence ID" value="SEK90803.1"/>
    <property type="molecule type" value="Genomic_DNA"/>
</dbReference>
<evidence type="ECO:0000313" key="3">
    <source>
        <dbReference type="Proteomes" id="UP000183894"/>
    </source>
</evidence>
<name>A0A1H7KVB7_HALLR</name>
<evidence type="ECO:0000256" key="1">
    <source>
        <dbReference type="SAM" id="MobiDB-lite"/>
    </source>
</evidence>
<sequence length="146" mass="16639">MYHQTPMYAHYPARTVGEVHRNRTRTPGDFHDLGSEGSATDKESTSQQPQFRGFRTPVHTMTSRTSLKLTDERKRLFEKASEIVAADETDDPPRSVVLDAALTHLIESKENIEKARGDVDPTTIQEVANTSVLGLRYRTRVESRWR</sequence>
<organism evidence="2 3">
    <name type="scientific">Haloferax larsenii</name>
    <dbReference type="NCBI Taxonomy" id="302484"/>
    <lineage>
        <taxon>Archaea</taxon>
        <taxon>Methanobacteriati</taxon>
        <taxon>Methanobacteriota</taxon>
        <taxon>Stenosarchaea group</taxon>
        <taxon>Halobacteria</taxon>
        <taxon>Halobacteriales</taxon>
        <taxon>Haloferacaceae</taxon>
        <taxon>Haloferax</taxon>
    </lineage>
</organism>
<dbReference type="Pfam" id="PF24111">
    <property type="entry name" value="DUF7386"/>
    <property type="match status" value="1"/>
</dbReference>
<feature type="compositionally biased region" description="Basic and acidic residues" evidence="1">
    <location>
        <begin position="17"/>
        <end position="44"/>
    </location>
</feature>
<feature type="region of interest" description="Disordered" evidence="1">
    <location>
        <begin position="15"/>
        <end position="66"/>
    </location>
</feature>